<name>A0A2T3B9J8_AMORE</name>
<organism evidence="2 3">
    <name type="scientific">Amorphotheca resinae ATCC 22711</name>
    <dbReference type="NCBI Taxonomy" id="857342"/>
    <lineage>
        <taxon>Eukaryota</taxon>
        <taxon>Fungi</taxon>
        <taxon>Dikarya</taxon>
        <taxon>Ascomycota</taxon>
        <taxon>Pezizomycotina</taxon>
        <taxon>Leotiomycetes</taxon>
        <taxon>Helotiales</taxon>
        <taxon>Amorphothecaceae</taxon>
        <taxon>Amorphotheca</taxon>
    </lineage>
</organism>
<gene>
    <name evidence="2" type="ORF">M430DRAFT_55804</name>
</gene>
<dbReference type="InParanoid" id="A0A2T3B9J8"/>
<keyword evidence="1" id="KW-1133">Transmembrane helix</keyword>
<reference evidence="2 3" key="1">
    <citation type="journal article" date="2018" name="New Phytol.">
        <title>Comparative genomics and transcriptomics depict ericoid mycorrhizal fungi as versatile saprotrophs and plant mutualists.</title>
        <authorList>
            <person name="Martino E."/>
            <person name="Morin E."/>
            <person name="Grelet G.A."/>
            <person name="Kuo A."/>
            <person name="Kohler A."/>
            <person name="Daghino S."/>
            <person name="Barry K.W."/>
            <person name="Cichocki N."/>
            <person name="Clum A."/>
            <person name="Dockter R.B."/>
            <person name="Hainaut M."/>
            <person name="Kuo R.C."/>
            <person name="LaButti K."/>
            <person name="Lindahl B.D."/>
            <person name="Lindquist E.A."/>
            <person name="Lipzen A."/>
            <person name="Khouja H.R."/>
            <person name="Magnuson J."/>
            <person name="Murat C."/>
            <person name="Ohm R.A."/>
            <person name="Singer S.W."/>
            <person name="Spatafora J.W."/>
            <person name="Wang M."/>
            <person name="Veneault-Fourrey C."/>
            <person name="Henrissat B."/>
            <person name="Grigoriev I.V."/>
            <person name="Martin F.M."/>
            <person name="Perotto S."/>
        </authorList>
    </citation>
    <scope>NUCLEOTIDE SEQUENCE [LARGE SCALE GENOMIC DNA]</scope>
    <source>
        <strain evidence="2 3">ATCC 22711</strain>
    </source>
</reference>
<evidence type="ECO:0000256" key="1">
    <source>
        <dbReference type="SAM" id="Phobius"/>
    </source>
</evidence>
<feature type="transmembrane region" description="Helical" evidence="1">
    <location>
        <begin position="6"/>
        <end position="25"/>
    </location>
</feature>
<accession>A0A2T3B9J8</accession>
<dbReference type="AlphaFoldDB" id="A0A2T3B9J8"/>
<sequence length="313" mass="35668">MLKSLGVILFAAIIGIFVIVLTKMLQQLAYQPSPRPPRSPSPSLPSSPFPSPTGTLYNEEIIVSLINEFYSLLVSLAYLRPSQIIYPPPGTVHNINEKLCKSLNIDVAVISLMKRIPYIDGLYEDVQKLEGFNEEASAYGCHLFPGSRGYSFLRGDDIVESRDPENDGVEGVRLNYLLSHDVALSHCLRDGMILVLDTKANTVRVLENNSGPDFDNPEGTVLERPEEPRHYRNCHPQDAPSYFRHLIDRVRSLELIPSGPSRWHKEFYGYNMGHEDREQVKKVLIEEYGWPDNFRQEDWARDAEEIWNRIALS</sequence>
<keyword evidence="1" id="KW-0812">Transmembrane</keyword>
<dbReference type="OrthoDB" id="5343383at2759"/>
<keyword evidence="1" id="KW-0472">Membrane</keyword>
<dbReference type="RefSeq" id="XP_024723543.1">
    <property type="nucleotide sequence ID" value="XM_024868561.1"/>
</dbReference>
<evidence type="ECO:0000313" key="3">
    <source>
        <dbReference type="Proteomes" id="UP000241818"/>
    </source>
</evidence>
<dbReference type="Proteomes" id="UP000241818">
    <property type="component" value="Unassembled WGS sequence"/>
</dbReference>
<dbReference type="EMBL" id="KZ679007">
    <property type="protein sequence ID" value="PSS24944.1"/>
    <property type="molecule type" value="Genomic_DNA"/>
</dbReference>
<dbReference type="GeneID" id="36576642"/>
<evidence type="ECO:0000313" key="2">
    <source>
        <dbReference type="EMBL" id="PSS24944.1"/>
    </source>
</evidence>
<protein>
    <submittedName>
        <fullName evidence="2">Uncharacterized protein</fullName>
    </submittedName>
</protein>
<keyword evidence="3" id="KW-1185">Reference proteome</keyword>
<proteinExistence type="predicted"/>